<dbReference type="Proteomes" id="UP000274097">
    <property type="component" value="Unassembled WGS sequence"/>
</dbReference>
<dbReference type="Pfam" id="PF07589">
    <property type="entry name" value="PEP-CTERM"/>
    <property type="match status" value="1"/>
</dbReference>
<dbReference type="EMBL" id="RAQU01000012">
    <property type="protein sequence ID" value="RKK05623.1"/>
    <property type="molecule type" value="Genomic_DNA"/>
</dbReference>
<organism evidence="3 6">
    <name type="scientific">Teichococcus wenyumeiae</name>
    <dbReference type="NCBI Taxonomy" id="2478470"/>
    <lineage>
        <taxon>Bacteria</taxon>
        <taxon>Pseudomonadati</taxon>
        <taxon>Pseudomonadota</taxon>
        <taxon>Alphaproteobacteria</taxon>
        <taxon>Acetobacterales</taxon>
        <taxon>Roseomonadaceae</taxon>
        <taxon>Roseomonas</taxon>
    </lineage>
</organism>
<dbReference type="Proteomes" id="UP000278036">
    <property type="component" value="Unassembled WGS sequence"/>
</dbReference>
<proteinExistence type="predicted"/>
<feature type="domain" description="Ice-binding protein C-terminal" evidence="2">
    <location>
        <begin position="267"/>
        <end position="289"/>
    </location>
</feature>
<dbReference type="EMBL" id="RFLX01000006">
    <property type="protein sequence ID" value="RMI25075.1"/>
    <property type="molecule type" value="Genomic_DNA"/>
</dbReference>
<sequence length="295" mass="31118">MRGLVEVPALLRRTAPAKLWPCQPSEFCHLPMEVVGKPDTRNLIVSQNSDKSLISHRKSRWHVACNSFAWMPCTPAGTHNKEATMRQLKSLLLGTALAFATTVSAMAAPITGSFDITGLFQAENNAGINVAFNQATAIDFCAAVTGECITDPGVGTGTGAFQVNNASADNTFGITDGQMGTVKDFVFSPFTTVADFFKIGDLSFDLTAIENSSFGTGNFQFLILTGTGVFSREGYDDTAGTFSFTGQTNGVDTTGTFTFSGASAAVPVPEPASLALFSAGLLGLGLVRRNRRKAA</sequence>
<evidence type="ECO:0000256" key="1">
    <source>
        <dbReference type="SAM" id="Phobius"/>
    </source>
</evidence>
<keyword evidence="5" id="KW-1185">Reference proteome</keyword>
<protein>
    <submittedName>
        <fullName evidence="3">PEP-CTERM sorting domain-containing protein</fullName>
    </submittedName>
</protein>
<evidence type="ECO:0000313" key="3">
    <source>
        <dbReference type="EMBL" id="RKK05623.1"/>
    </source>
</evidence>
<comment type="caution">
    <text evidence="3">The sequence shown here is derived from an EMBL/GenBank/DDBJ whole genome shotgun (WGS) entry which is preliminary data.</text>
</comment>
<evidence type="ECO:0000313" key="5">
    <source>
        <dbReference type="Proteomes" id="UP000274097"/>
    </source>
</evidence>
<name>A0A3A9JLG8_9PROT</name>
<gene>
    <name evidence="3" type="ORF">D6Z83_03105</name>
    <name evidence="4" type="ORF">EBE87_10695</name>
</gene>
<accession>A0A3A9JLG8</accession>
<dbReference type="InterPro" id="IPR013424">
    <property type="entry name" value="Ice-binding_C"/>
</dbReference>
<reference evidence="3 6" key="1">
    <citation type="submission" date="2018-09" db="EMBL/GenBank/DDBJ databases">
        <title>Roseomonas sp. nov., isolated from feces of Tibetan antelopes in the Qinghai-Tibet plateau, China.</title>
        <authorList>
            <person name="Tian Z."/>
        </authorList>
    </citation>
    <scope>NUCLEOTIDE SEQUENCE [LARGE SCALE GENOMIC DNA]</scope>
    <source>
        <strain evidence="4 5">Z23</strain>
        <strain evidence="3 6">Z24</strain>
    </source>
</reference>
<evidence type="ECO:0000313" key="6">
    <source>
        <dbReference type="Proteomes" id="UP000278036"/>
    </source>
</evidence>
<dbReference type="NCBIfam" id="TIGR02595">
    <property type="entry name" value="PEP_CTERM"/>
    <property type="match status" value="1"/>
</dbReference>
<evidence type="ECO:0000313" key="4">
    <source>
        <dbReference type="EMBL" id="RMI25075.1"/>
    </source>
</evidence>
<keyword evidence="1" id="KW-0472">Membrane</keyword>
<dbReference type="InParanoid" id="A0A3A9JLG8"/>
<dbReference type="AlphaFoldDB" id="A0A3A9JLG8"/>
<keyword evidence="1" id="KW-1133">Transmembrane helix</keyword>
<evidence type="ECO:0000259" key="2">
    <source>
        <dbReference type="Pfam" id="PF07589"/>
    </source>
</evidence>
<keyword evidence="1" id="KW-0812">Transmembrane</keyword>
<feature type="transmembrane region" description="Helical" evidence="1">
    <location>
        <begin position="91"/>
        <end position="110"/>
    </location>
</feature>